<feature type="non-terminal residue" evidence="1">
    <location>
        <position position="1"/>
    </location>
</feature>
<reference evidence="1" key="1">
    <citation type="submission" date="2018-06" db="EMBL/GenBank/DDBJ databases">
        <authorList>
            <person name="Zhirakovskaya E."/>
        </authorList>
    </citation>
    <scope>NUCLEOTIDE SEQUENCE</scope>
</reference>
<gene>
    <name evidence="1" type="ORF">MNBD_UNCLBAC01-358</name>
</gene>
<evidence type="ECO:0000313" key="1">
    <source>
        <dbReference type="EMBL" id="VAX37993.1"/>
    </source>
</evidence>
<accession>A0A3B1DMF8</accession>
<dbReference type="AlphaFoldDB" id="A0A3B1DMF8"/>
<sequence>SLLGQIYVDQNKIAGVDIEDKDEKHKIYNQYLKAFENVFDVERKKTFQTSSPVLMSETKDMAEIRRIFLLPHLTQEEQKLFDTYFQNYVKEYGLSDKAAKALKPLFTTQIARELIYDSALKPVMLEVLPEKYLGPIQLEGVP</sequence>
<protein>
    <submittedName>
        <fullName evidence="1">Uncharacterized protein</fullName>
    </submittedName>
</protein>
<dbReference type="EMBL" id="UOGJ01000146">
    <property type="protein sequence ID" value="VAX37993.1"/>
    <property type="molecule type" value="Genomic_DNA"/>
</dbReference>
<name>A0A3B1DMF8_9ZZZZ</name>
<organism evidence="1">
    <name type="scientific">hydrothermal vent metagenome</name>
    <dbReference type="NCBI Taxonomy" id="652676"/>
    <lineage>
        <taxon>unclassified sequences</taxon>
        <taxon>metagenomes</taxon>
        <taxon>ecological metagenomes</taxon>
    </lineage>
</organism>
<proteinExistence type="predicted"/>